<dbReference type="EMBL" id="AGNL01012520">
    <property type="protein sequence ID" value="EJK67852.1"/>
    <property type="molecule type" value="Genomic_DNA"/>
</dbReference>
<evidence type="ECO:0000256" key="1">
    <source>
        <dbReference type="SAM" id="MobiDB-lite"/>
    </source>
</evidence>
<accession>K0TBJ6</accession>
<feature type="compositionally biased region" description="Low complexity" evidence="1">
    <location>
        <begin position="103"/>
        <end position="115"/>
    </location>
</feature>
<comment type="caution">
    <text evidence="2">The sequence shown here is derived from an EMBL/GenBank/DDBJ whole genome shotgun (WGS) entry which is preliminary data.</text>
</comment>
<feature type="non-terminal residue" evidence="2">
    <location>
        <position position="1"/>
    </location>
</feature>
<feature type="region of interest" description="Disordered" evidence="1">
    <location>
        <begin position="103"/>
        <end position="129"/>
    </location>
</feature>
<name>K0TBJ6_THAOC</name>
<organism evidence="2 3">
    <name type="scientific">Thalassiosira oceanica</name>
    <name type="common">Marine diatom</name>
    <dbReference type="NCBI Taxonomy" id="159749"/>
    <lineage>
        <taxon>Eukaryota</taxon>
        <taxon>Sar</taxon>
        <taxon>Stramenopiles</taxon>
        <taxon>Ochrophyta</taxon>
        <taxon>Bacillariophyta</taxon>
        <taxon>Coscinodiscophyceae</taxon>
        <taxon>Thalassiosirophycidae</taxon>
        <taxon>Thalassiosirales</taxon>
        <taxon>Thalassiosiraceae</taxon>
        <taxon>Thalassiosira</taxon>
    </lineage>
</organism>
<evidence type="ECO:0000313" key="2">
    <source>
        <dbReference type="EMBL" id="EJK67852.1"/>
    </source>
</evidence>
<gene>
    <name evidence="2" type="ORF">THAOC_11051</name>
</gene>
<protein>
    <submittedName>
        <fullName evidence="2">Uncharacterized protein</fullName>
    </submittedName>
</protein>
<feature type="compositionally biased region" description="Pro residues" evidence="1">
    <location>
        <begin position="116"/>
        <end position="127"/>
    </location>
</feature>
<keyword evidence="3" id="KW-1185">Reference proteome</keyword>
<dbReference type="AlphaFoldDB" id="K0TBJ6"/>
<evidence type="ECO:0000313" key="3">
    <source>
        <dbReference type="Proteomes" id="UP000266841"/>
    </source>
</evidence>
<proteinExistence type="predicted"/>
<sequence>PVAQVAGRRAGLRPAGLRKVSSWEWKGGRGQAPIGGKWKDEYDNVKACPKQSEGREGRRQQSTLNAFLARGGSGVSVQCTCGWHDGAPNPSPHLRLIPRSIQVGATAPGPAGGTVPPQPPPPLPPPPRSEDGCYDLVVYGRTDGTCPVCGSPIDPGHFKLNSSLKIIHTKGHLRFAQGIGLKCFNQACRATFQSYEASYVQTLPKCMQTLNAIVAGAADGVDMEIVVDLRLGHSAKSIEDASRANLTRYHNQRRDIYEQKCATLRSNNIAIEARAFPQLDDSLWSARLQWRLAPSLGTSPVSAPGYTPKWRLTSQNKLWHVTTKQKWCAKRRARRPNSRFLSLEMED</sequence>
<dbReference type="Proteomes" id="UP000266841">
    <property type="component" value="Unassembled WGS sequence"/>
</dbReference>
<reference evidence="2 3" key="1">
    <citation type="journal article" date="2012" name="Genome Biol.">
        <title>Genome and low-iron response of an oceanic diatom adapted to chronic iron limitation.</title>
        <authorList>
            <person name="Lommer M."/>
            <person name="Specht M."/>
            <person name="Roy A.S."/>
            <person name="Kraemer L."/>
            <person name="Andreson R."/>
            <person name="Gutowska M.A."/>
            <person name="Wolf J."/>
            <person name="Bergner S.V."/>
            <person name="Schilhabel M.B."/>
            <person name="Klostermeier U.C."/>
            <person name="Beiko R.G."/>
            <person name="Rosenstiel P."/>
            <person name="Hippler M."/>
            <person name="Laroche J."/>
        </authorList>
    </citation>
    <scope>NUCLEOTIDE SEQUENCE [LARGE SCALE GENOMIC DNA]</scope>
    <source>
        <strain evidence="2 3">CCMP1005</strain>
    </source>
</reference>